<keyword evidence="3" id="KW-1185">Reference proteome</keyword>
<comment type="caution">
    <text evidence="2">The sequence shown here is derived from an EMBL/GenBank/DDBJ whole genome shotgun (WGS) entry which is preliminary data.</text>
</comment>
<keyword evidence="1" id="KW-0812">Transmembrane</keyword>
<evidence type="ECO:0000313" key="3">
    <source>
        <dbReference type="Proteomes" id="UP000094329"/>
    </source>
</evidence>
<proteinExistence type="predicted"/>
<keyword evidence="1" id="KW-1133">Transmembrane helix</keyword>
<gene>
    <name evidence="2" type="ORF">BGC07_14620</name>
</gene>
<reference evidence="2 3" key="1">
    <citation type="submission" date="2016-08" db="EMBL/GenBank/DDBJ databases">
        <title>Draft genome sequence of Candidatus Piscirickettsia litoralis, from seawater.</title>
        <authorList>
            <person name="Wan X."/>
            <person name="Lee A.J."/>
            <person name="Hou S."/>
            <person name="Donachie S.P."/>
        </authorList>
    </citation>
    <scope>NUCLEOTIDE SEQUENCE [LARGE SCALE GENOMIC DNA]</scope>
    <source>
        <strain evidence="2 3">Y2</strain>
    </source>
</reference>
<evidence type="ECO:0000256" key="1">
    <source>
        <dbReference type="SAM" id="Phobius"/>
    </source>
</evidence>
<name>A0ABX3A4V1_9GAMM</name>
<dbReference type="RefSeq" id="WP_069313690.1">
    <property type="nucleotide sequence ID" value="NZ_MDTU01000001.1"/>
</dbReference>
<dbReference type="EMBL" id="MDTU01000001">
    <property type="protein sequence ID" value="ODN43894.1"/>
    <property type="molecule type" value="Genomic_DNA"/>
</dbReference>
<organism evidence="2 3">
    <name type="scientific">Piscirickettsia litoralis</name>
    <dbReference type="NCBI Taxonomy" id="1891921"/>
    <lineage>
        <taxon>Bacteria</taxon>
        <taxon>Pseudomonadati</taxon>
        <taxon>Pseudomonadota</taxon>
        <taxon>Gammaproteobacteria</taxon>
        <taxon>Thiotrichales</taxon>
        <taxon>Piscirickettsiaceae</taxon>
        <taxon>Piscirickettsia</taxon>
    </lineage>
</organism>
<keyword evidence="1" id="KW-0472">Membrane</keyword>
<evidence type="ECO:0000313" key="2">
    <source>
        <dbReference type="EMBL" id="ODN43894.1"/>
    </source>
</evidence>
<feature type="transmembrane region" description="Helical" evidence="1">
    <location>
        <begin position="7"/>
        <end position="26"/>
    </location>
</feature>
<sequence>MPKKLYFYAYLFMPFLLILFSPQSFYSNDLPKYGIVFEDLADSFNVNGYPIYPYSSTDMRNAVSRATDNFLLLRTMSDFNEGDASDWGGSYDNHGLMASCGPTSTGVILNARACAFNNAVRALPDNADIMLGIDNPTKWLITTDSATRYLYQYVLPIVSHVKVIVVGWEVGLHLSTTASDFSSKKQ</sequence>
<dbReference type="Proteomes" id="UP000094329">
    <property type="component" value="Unassembled WGS sequence"/>
</dbReference>
<accession>A0ABX3A4V1</accession>
<protein>
    <submittedName>
        <fullName evidence="2">Uncharacterized protein</fullName>
    </submittedName>
</protein>